<dbReference type="PANTHER" id="PTHR33908:SF11">
    <property type="entry name" value="MEMBRANE PROTEIN"/>
    <property type="match status" value="1"/>
</dbReference>
<feature type="transmembrane region" description="Helical" evidence="8">
    <location>
        <begin position="298"/>
        <end position="315"/>
    </location>
</feature>
<name>A0A8D5ZMC2_9BACL</name>
<feature type="transmembrane region" description="Helical" evidence="8">
    <location>
        <begin position="87"/>
        <end position="105"/>
    </location>
</feature>
<dbReference type="AlphaFoldDB" id="A0A8D5ZMC2"/>
<accession>A0A8D5ZMC2</accession>
<evidence type="ECO:0000256" key="6">
    <source>
        <dbReference type="ARBA" id="ARBA00022989"/>
    </source>
</evidence>
<comment type="subcellular location">
    <subcellularLocation>
        <location evidence="1">Cell membrane</location>
        <topology evidence="1">Multi-pass membrane protein</topology>
    </subcellularLocation>
</comment>
<feature type="transmembrane region" description="Helical" evidence="8">
    <location>
        <begin position="111"/>
        <end position="131"/>
    </location>
</feature>
<evidence type="ECO:0000256" key="4">
    <source>
        <dbReference type="ARBA" id="ARBA00022679"/>
    </source>
</evidence>
<reference evidence="9" key="2">
    <citation type="journal article" date="2021" name="Microbiol. Resour. Announc.">
        <title>Complete Genome Sequence of Polycladomyces abyssicola JIR-001T, Isolated from Hemipelagic Sediment in Deep Seawater.</title>
        <authorList>
            <person name="Tsubouchi T."/>
            <person name="Kaneko Y."/>
        </authorList>
    </citation>
    <scope>NUCLEOTIDE SEQUENCE</scope>
    <source>
        <strain evidence="9">JIR-001</strain>
    </source>
</reference>
<dbReference type="EMBL" id="AP024601">
    <property type="protein sequence ID" value="BCU80266.1"/>
    <property type="molecule type" value="Genomic_DNA"/>
</dbReference>
<evidence type="ECO:0000256" key="8">
    <source>
        <dbReference type="SAM" id="Phobius"/>
    </source>
</evidence>
<dbReference type="PANTHER" id="PTHR33908">
    <property type="entry name" value="MANNOSYLTRANSFERASE YKCB-RELATED"/>
    <property type="match status" value="1"/>
</dbReference>
<evidence type="ECO:0000256" key="2">
    <source>
        <dbReference type="ARBA" id="ARBA00022475"/>
    </source>
</evidence>
<reference evidence="9" key="1">
    <citation type="journal article" date="2013" name="Int. J. Syst. Evol. Microbiol.">
        <title>Polycladomyces abyssicola gen. nov., sp. nov., a thermophilic filamentous bacterium isolated from hemipelagic sediment.</title>
        <authorList>
            <person name="Tsubouchi T."/>
            <person name="Shimane Y."/>
            <person name="Mori K."/>
            <person name="Usui K."/>
            <person name="Hiraki T."/>
            <person name="Tame A."/>
            <person name="Uematsu K."/>
            <person name="Maruyama T."/>
            <person name="Hatada Y."/>
        </authorList>
    </citation>
    <scope>NUCLEOTIDE SEQUENCE</scope>
    <source>
        <strain evidence="9">JIR-001</strain>
    </source>
</reference>
<evidence type="ECO:0000256" key="5">
    <source>
        <dbReference type="ARBA" id="ARBA00022692"/>
    </source>
</evidence>
<sequence>MLVRLSWTTAWPESWDAVDFALALRRYDLFAMQPHFPGYPFFILAGHFFLPLIENEYLSLSWVSAVSGGIGVGLFYGVARRFLPEKWAFWGGVWLAVHPMTWLASEQPMSDAMGLATALLLWWTVSFSLRWPDGDQRHGWVLVSGAVVVAVLLGVRLSYWPLAAVLLYPAIRLLVVKGKWQLSAERVRYLILAAGLGIGLTGAWILAVSNSEGSVMRFFRLGAAFTEGHFTQWGDTAFTGAPSWADRMVEFFRRQIWVAAMGGWYPTAPTWQWVTGLAVATALLAAVTFERRWGDHRVRLVALWMFPYGLWLFFGQNVEKWRHILPLIPAMILAAMWGIRRLAERRRLAAYGLLALILTLHTVQGASLVRIHHEDKPAVVEMADYVKNHYDPDRVVLITWEEERVLYARDSRYETILLHSWPVFTGALTPYRHGEKHVLITGAVVDGFGPRKELLRPYLREVARFESHPLIDPVYHTIRLYEIDVKRFFKETVDGVQGGRAS</sequence>
<evidence type="ECO:0000313" key="9">
    <source>
        <dbReference type="EMBL" id="BCU80266.1"/>
    </source>
</evidence>
<evidence type="ECO:0000313" key="10">
    <source>
        <dbReference type="Proteomes" id="UP000677436"/>
    </source>
</evidence>
<protein>
    <recommendedName>
        <fullName evidence="11">Glycosyltransferase RgtA/B/C/D-like domain-containing protein</fullName>
    </recommendedName>
</protein>
<dbReference type="InterPro" id="IPR050297">
    <property type="entry name" value="LipidA_mod_glycosyltrf_83"/>
</dbReference>
<feature type="transmembrane region" description="Helical" evidence="8">
    <location>
        <begin position="59"/>
        <end position="78"/>
    </location>
</feature>
<evidence type="ECO:0000256" key="3">
    <source>
        <dbReference type="ARBA" id="ARBA00022676"/>
    </source>
</evidence>
<organism evidence="9 10">
    <name type="scientific">Polycladomyces abyssicola</name>
    <dbReference type="NCBI Taxonomy" id="1125966"/>
    <lineage>
        <taxon>Bacteria</taxon>
        <taxon>Bacillati</taxon>
        <taxon>Bacillota</taxon>
        <taxon>Bacilli</taxon>
        <taxon>Bacillales</taxon>
        <taxon>Thermoactinomycetaceae</taxon>
        <taxon>Polycladomyces</taxon>
    </lineage>
</organism>
<evidence type="ECO:0008006" key="11">
    <source>
        <dbReference type="Google" id="ProtNLM"/>
    </source>
</evidence>
<keyword evidence="7 8" id="KW-0472">Membrane</keyword>
<evidence type="ECO:0000256" key="7">
    <source>
        <dbReference type="ARBA" id="ARBA00023136"/>
    </source>
</evidence>
<feature type="transmembrane region" description="Helical" evidence="8">
    <location>
        <begin position="271"/>
        <end position="289"/>
    </location>
</feature>
<feature type="transmembrane region" description="Helical" evidence="8">
    <location>
        <begin position="348"/>
        <end position="369"/>
    </location>
</feature>
<proteinExistence type="predicted"/>
<keyword evidence="2" id="KW-1003">Cell membrane</keyword>
<keyword evidence="4" id="KW-0808">Transferase</keyword>
<gene>
    <name evidence="9" type="ORF">JIR001_00490</name>
</gene>
<feature type="transmembrane region" description="Helical" evidence="8">
    <location>
        <begin position="159"/>
        <end position="175"/>
    </location>
</feature>
<keyword evidence="3" id="KW-0328">Glycosyltransferase</keyword>
<evidence type="ECO:0000256" key="1">
    <source>
        <dbReference type="ARBA" id="ARBA00004651"/>
    </source>
</evidence>
<dbReference type="Proteomes" id="UP000677436">
    <property type="component" value="Chromosome"/>
</dbReference>
<dbReference type="KEGG" id="pabs:JIR001_00490"/>
<keyword evidence="5 8" id="KW-0812">Transmembrane</keyword>
<feature type="transmembrane region" description="Helical" evidence="8">
    <location>
        <begin position="321"/>
        <end position="339"/>
    </location>
</feature>
<keyword evidence="10" id="KW-1185">Reference proteome</keyword>
<dbReference type="GO" id="GO:0016763">
    <property type="term" value="F:pentosyltransferase activity"/>
    <property type="evidence" value="ECO:0007669"/>
    <property type="project" value="TreeGrafter"/>
</dbReference>
<feature type="transmembrane region" description="Helical" evidence="8">
    <location>
        <begin position="138"/>
        <end position="153"/>
    </location>
</feature>
<keyword evidence="6 8" id="KW-1133">Transmembrane helix</keyword>
<feature type="transmembrane region" description="Helical" evidence="8">
    <location>
        <begin position="187"/>
        <end position="207"/>
    </location>
</feature>
<feature type="transmembrane region" description="Helical" evidence="8">
    <location>
        <begin position="36"/>
        <end position="53"/>
    </location>
</feature>
<dbReference type="GO" id="GO:0009103">
    <property type="term" value="P:lipopolysaccharide biosynthetic process"/>
    <property type="evidence" value="ECO:0007669"/>
    <property type="project" value="UniProtKB-ARBA"/>
</dbReference>
<dbReference type="GO" id="GO:0005886">
    <property type="term" value="C:plasma membrane"/>
    <property type="evidence" value="ECO:0007669"/>
    <property type="project" value="UniProtKB-SubCell"/>
</dbReference>